<keyword evidence="3" id="KW-1185">Reference proteome</keyword>
<dbReference type="SUPFAM" id="SSF74653">
    <property type="entry name" value="TolA/TonB C-terminal domain"/>
    <property type="match status" value="1"/>
</dbReference>
<name>A0A437R7S6_9BURK</name>
<evidence type="ECO:0000313" key="3">
    <source>
        <dbReference type="Proteomes" id="UP000285575"/>
    </source>
</evidence>
<dbReference type="Pfam" id="PF03544">
    <property type="entry name" value="TonB_C"/>
    <property type="match status" value="1"/>
</dbReference>
<organism evidence="2 3">
    <name type="scientific">Rubrivivax rivuli</name>
    <dbReference type="NCBI Taxonomy" id="1862385"/>
    <lineage>
        <taxon>Bacteria</taxon>
        <taxon>Pseudomonadati</taxon>
        <taxon>Pseudomonadota</taxon>
        <taxon>Betaproteobacteria</taxon>
        <taxon>Burkholderiales</taxon>
        <taxon>Sphaerotilaceae</taxon>
        <taxon>Rubrivivax</taxon>
    </lineage>
</organism>
<dbReference type="OrthoDB" id="8911971at2"/>
<comment type="caution">
    <text evidence="2">The sequence shown here is derived from an EMBL/GenBank/DDBJ whole genome shotgun (WGS) entry which is preliminary data.</text>
</comment>
<reference evidence="2 3" key="1">
    <citation type="submission" date="2019-01" db="EMBL/GenBank/DDBJ databases">
        <authorList>
            <person name="Chen W.-M."/>
        </authorList>
    </citation>
    <scope>NUCLEOTIDE SEQUENCE [LARGE SCALE GENOMIC DNA]</scope>
    <source>
        <strain evidence="2 3">KYPY4</strain>
    </source>
</reference>
<evidence type="ECO:0000313" key="2">
    <source>
        <dbReference type="EMBL" id="RVU42846.1"/>
    </source>
</evidence>
<dbReference type="InterPro" id="IPR037682">
    <property type="entry name" value="TonB_C"/>
</dbReference>
<dbReference type="Gene3D" id="3.30.1150.10">
    <property type="match status" value="1"/>
</dbReference>
<protein>
    <recommendedName>
        <fullName evidence="1">TonB C-terminal domain-containing protein</fullName>
    </recommendedName>
</protein>
<sequence length="229" mass="25394">MSECRLTPRSAPDPLRQASLPVRRAGLCCTARASRPASAVGVSSNVRRHPNAQRAPHLKLRTRPMKLQLLVFSALFALSNVSVAQEILRAPDPPSGSRIRDVAALGFIPMDKRYEELTPQEKARLRSGYESMPETDEPPFPRDGMKKIILALRQMSEKREAEGRLRVHFLIDQNGRALKADIYESPDELLTNAITRVVLGTPFKPAVCSGKPCTMEFALVVQLSLTLGR</sequence>
<dbReference type="EMBL" id="SACR01000009">
    <property type="protein sequence ID" value="RVU42846.1"/>
    <property type="molecule type" value="Genomic_DNA"/>
</dbReference>
<proteinExistence type="predicted"/>
<gene>
    <name evidence="2" type="ORF">EOE66_21460</name>
</gene>
<evidence type="ECO:0000259" key="1">
    <source>
        <dbReference type="Pfam" id="PF03544"/>
    </source>
</evidence>
<dbReference type="Proteomes" id="UP000285575">
    <property type="component" value="Unassembled WGS sequence"/>
</dbReference>
<dbReference type="GO" id="GO:0055085">
    <property type="term" value="P:transmembrane transport"/>
    <property type="evidence" value="ECO:0007669"/>
    <property type="project" value="InterPro"/>
</dbReference>
<accession>A0A437R7S6</accession>
<dbReference type="AlphaFoldDB" id="A0A437R7S6"/>
<feature type="domain" description="TonB C-terminal" evidence="1">
    <location>
        <begin position="155"/>
        <end position="217"/>
    </location>
</feature>